<dbReference type="PANTHER" id="PTHR14379">
    <property type="entry name" value="LIMKAIN B LKAP"/>
    <property type="match status" value="1"/>
</dbReference>
<protein>
    <recommendedName>
        <fullName evidence="1">NYN domain-containing protein</fullName>
    </recommendedName>
</protein>
<dbReference type="GO" id="GO:0005777">
    <property type="term" value="C:peroxisome"/>
    <property type="evidence" value="ECO:0007669"/>
    <property type="project" value="InterPro"/>
</dbReference>
<proteinExistence type="predicted"/>
<feature type="non-terminal residue" evidence="2">
    <location>
        <position position="1"/>
    </location>
</feature>
<dbReference type="Pfam" id="PF01936">
    <property type="entry name" value="NYN"/>
    <property type="match status" value="1"/>
</dbReference>
<dbReference type="AlphaFoldDB" id="A0A166N7W2"/>
<dbReference type="GO" id="GO:0010468">
    <property type="term" value="P:regulation of gene expression"/>
    <property type="evidence" value="ECO:0007669"/>
    <property type="project" value="InterPro"/>
</dbReference>
<reference evidence="2" key="1">
    <citation type="journal article" date="2016" name="Mol. Biol. Evol.">
        <title>Comparative Genomics of Early-Diverging Mushroom-Forming Fungi Provides Insights into the Origins of Lignocellulose Decay Capabilities.</title>
        <authorList>
            <person name="Nagy L.G."/>
            <person name="Riley R."/>
            <person name="Tritt A."/>
            <person name="Adam C."/>
            <person name="Daum C."/>
            <person name="Floudas D."/>
            <person name="Sun H."/>
            <person name="Yadav J.S."/>
            <person name="Pangilinan J."/>
            <person name="Larsson K.H."/>
            <person name="Matsuura K."/>
            <person name="Barry K."/>
            <person name="Labutti K."/>
            <person name="Kuo R."/>
            <person name="Ohm R.A."/>
            <person name="Bhattacharya S.S."/>
            <person name="Shirouzu T."/>
            <person name="Yoshinaga Y."/>
            <person name="Martin F.M."/>
            <person name="Grigoriev I.V."/>
            <person name="Hibbett D.S."/>
        </authorList>
    </citation>
    <scope>NUCLEOTIDE SEQUENCE [LARGE SCALE GENOMIC DNA]</scope>
    <source>
        <strain evidence="2">CBS 109695</strain>
    </source>
</reference>
<dbReference type="PANTHER" id="PTHR14379:SF3">
    <property type="entry name" value="MEIOSIS REGULATOR AND MRNA STABILITY FACTOR 1"/>
    <property type="match status" value="1"/>
</dbReference>
<dbReference type="GO" id="GO:1905762">
    <property type="term" value="F:CCR4-NOT complex binding"/>
    <property type="evidence" value="ECO:0007669"/>
    <property type="project" value="TreeGrafter"/>
</dbReference>
<dbReference type="InterPro" id="IPR021139">
    <property type="entry name" value="NYN"/>
</dbReference>
<dbReference type="STRING" id="436010.A0A166N7W2"/>
<sequence length="153" mass="16998">MSSISTRENVAIFWDYENCQPASTGSGYSLVHNLRRLACHYGDVTLFKAYLEATPTATPRPLTLRSELQSSGVSLTDCPHNGRKDVADKMMLVDMLAFAIDNPTPSTVILVSGDRDFAYAVSMLRLRRYRVVIIAPPTIHMSLKAQASALFDW</sequence>
<accession>A0A166N7W2</accession>
<dbReference type="InterPro" id="IPR024768">
    <property type="entry name" value="Marf1"/>
</dbReference>
<organism evidence="2">
    <name type="scientific">Athelia psychrophila</name>
    <dbReference type="NCBI Taxonomy" id="1759441"/>
    <lineage>
        <taxon>Eukaryota</taxon>
        <taxon>Fungi</taxon>
        <taxon>Dikarya</taxon>
        <taxon>Basidiomycota</taxon>
        <taxon>Agaricomycotina</taxon>
        <taxon>Agaricomycetes</taxon>
        <taxon>Agaricomycetidae</taxon>
        <taxon>Atheliales</taxon>
        <taxon>Atheliaceae</taxon>
        <taxon>Athelia</taxon>
    </lineage>
</organism>
<dbReference type="Gene3D" id="3.40.50.1010">
    <property type="entry name" value="5'-nuclease"/>
    <property type="match status" value="1"/>
</dbReference>
<feature type="domain" description="NYN" evidence="1">
    <location>
        <begin position="9"/>
        <end position="148"/>
    </location>
</feature>
<evidence type="ECO:0000313" key="2">
    <source>
        <dbReference type="EMBL" id="KZP24735.1"/>
    </source>
</evidence>
<dbReference type="EMBL" id="KV417524">
    <property type="protein sequence ID" value="KZP24735.1"/>
    <property type="molecule type" value="Genomic_DNA"/>
</dbReference>
<dbReference type="CDD" id="cd10910">
    <property type="entry name" value="PIN_limkain_b1_N_like"/>
    <property type="match status" value="1"/>
</dbReference>
<name>A0A166N7W2_9AGAM</name>
<gene>
    <name evidence="2" type="ORF">FIBSPDRAFT_735128</name>
</gene>
<evidence type="ECO:0000259" key="1">
    <source>
        <dbReference type="Pfam" id="PF01936"/>
    </source>
</evidence>
<dbReference type="GO" id="GO:0004540">
    <property type="term" value="F:RNA nuclease activity"/>
    <property type="evidence" value="ECO:0007669"/>
    <property type="project" value="InterPro"/>
</dbReference>
<dbReference type="OrthoDB" id="549353at2759"/>